<accession>A0A9E2S8Z0</accession>
<dbReference type="Proteomes" id="UP000812270">
    <property type="component" value="Unassembled WGS sequence"/>
</dbReference>
<keyword evidence="1" id="KW-0472">Membrane</keyword>
<reference evidence="2" key="1">
    <citation type="submission" date="2021-06" db="EMBL/GenBank/DDBJ databases">
        <authorList>
            <person name="Huq M.A."/>
        </authorList>
    </citation>
    <scope>NUCLEOTIDE SEQUENCE</scope>
    <source>
        <strain evidence="2">MAH-26</strain>
    </source>
</reference>
<feature type="transmembrane region" description="Helical" evidence="1">
    <location>
        <begin position="54"/>
        <end position="74"/>
    </location>
</feature>
<comment type="caution">
    <text evidence="2">The sequence shown here is derived from an EMBL/GenBank/DDBJ whole genome shotgun (WGS) entry which is preliminary data.</text>
</comment>
<dbReference type="RefSeq" id="WP_217790515.1">
    <property type="nucleotide sequence ID" value="NZ_JAHSPG010000003.1"/>
</dbReference>
<evidence type="ECO:0000256" key="1">
    <source>
        <dbReference type="SAM" id="Phobius"/>
    </source>
</evidence>
<keyword evidence="1" id="KW-0812">Transmembrane</keyword>
<dbReference type="AlphaFoldDB" id="A0A9E2S8Z0"/>
<evidence type="ECO:0000313" key="3">
    <source>
        <dbReference type="Proteomes" id="UP000812270"/>
    </source>
</evidence>
<keyword evidence="1" id="KW-1133">Transmembrane helix</keyword>
<dbReference type="PANTHER" id="PTHR34368">
    <property type="entry name" value="OS01G0962200 PROTEIN"/>
    <property type="match status" value="1"/>
</dbReference>
<name>A0A9E2S8Z0_9BACT</name>
<organism evidence="2 3">
    <name type="scientific">Pinibacter aurantiacus</name>
    <dbReference type="NCBI Taxonomy" id="2851599"/>
    <lineage>
        <taxon>Bacteria</taxon>
        <taxon>Pseudomonadati</taxon>
        <taxon>Bacteroidota</taxon>
        <taxon>Chitinophagia</taxon>
        <taxon>Chitinophagales</taxon>
        <taxon>Chitinophagaceae</taxon>
        <taxon>Pinibacter</taxon>
    </lineage>
</organism>
<keyword evidence="3" id="KW-1185">Reference proteome</keyword>
<sequence>MNAKKVKQTLVILAAILLILAAFILPAVNQQQTFHDFADKRSLLFIPNAGDVLSNLAFLFVALWGLIVLAKDKIIEPSQNNLKNAYRWMFLGLMLTAFGSAFYHWAPTDKRLVWDRLPMTMVFMPLLAATFIERLNVRGKSLLIAAITDGVASVFYWKFSGNLMPYFVAQYGAIFLILLSIILLPSPYTKRYNILVAAGFYAIAFTCEKFDRNIFSFTHEVISGHTIKHLSAAAGFCFIVTMLKPQRATGFLYKTLIQH</sequence>
<evidence type="ECO:0000313" key="2">
    <source>
        <dbReference type="EMBL" id="MBV4356879.1"/>
    </source>
</evidence>
<dbReference type="EMBL" id="JAHSPG010000003">
    <property type="protein sequence ID" value="MBV4356879.1"/>
    <property type="molecule type" value="Genomic_DNA"/>
</dbReference>
<evidence type="ECO:0008006" key="4">
    <source>
        <dbReference type="Google" id="ProtNLM"/>
    </source>
</evidence>
<gene>
    <name evidence="2" type="ORF">KTO63_06980</name>
</gene>
<feature type="transmembrane region" description="Helical" evidence="1">
    <location>
        <begin position="165"/>
        <end position="184"/>
    </location>
</feature>
<feature type="transmembrane region" description="Helical" evidence="1">
    <location>
        <begin position="86"/>
        <end position="105"/>
    </location>
</feature>
<dbReference type="PANTHER" id="PTHR34368:SF1">
    <property type="entry name" value="OS01G0962200 PROTEIN"/>
    <property type="match status" value="1"/>
</dbReference>
<protein>
    <recommendedName>
        <fullName evidence="4">Alkaline phytoceramidase</fullName>
    </recommendedName>
</protein>
<proteinExistence type="predicted"/>